<name>A0A0N1HT84_9EURO</name>
<organism evidence="2 3">
    <name type="scientific">Cyphellophora attinorum</name>
    <dbReference type="NCBI Taxonomy" id="1664694"/>
    <lineage>
        <taxon>Eukaryota</taxon>
        <taxon>Fungi</taxon>
        <taxon>Dikarya</taxon>
        <taxon>Ascomycota</taxon>
        <taxon>Pezizomycotina</taxon>
        <taxon>Eurotiomycetes</taxon>
        <taxon>Chaetothyriomycetidae</taxon>
        <taxon>Chaetothyriales</taxon>
        <taxon>Cyphellophoraceae</taxon>
        <taxon>Cyphellophora</taxon>
    </lineage>
</organism>
<keyword evidence="3" id="KW-1185">Reference proteome</keyword>
<comment type="caution">
    <text evidence="2">The sequence shown here is derived from an EMBL/GenBank/DDBJ whole genome shotgun (WGS) entry which is preliminary data.</text>
</comment>
<feature type="region of interest" description="Disordered" evidence="1">
    <location>
        <begin position="399"/>
        <end position="418"/>
    </location>
</feature>
<accession>A0A0N1HT84</accession>
<evidence type="ECO:0000256" key="1">
    <source>
        <dbReference type="SAM" id="MobiDB-lite"/>
    </source>
</evidence>
<feature type="compositionally biased region" description="Basic and acidic residues" evidence="1">
    <location>
        <begin position="408"/>
        <end position="418"/>
    </location>
</feature>
<dbReference type="EMBL" id="LFJN01000008">
    <property type="protein sequence ID" value="KPI42127.1"/>
    <property type="molecule type" value="Genomic_DNA"/>
</dbReference>
<protein>
    <recommendedName>
        <fullName evidence="4">F-box domain-containing protein</fullName>
    </recommendedName>
</protein>
<dbReference type="RefSeq" id="XP_018002090.1">
    <property type="nucleotide sequence ID" value="XM_018145910.1"/>
</dbReference>
<evidence type="ECO:0000313" key="3">
    <source>
        <dbReference type="Proteomes" id="UP000038010"/>
    </source>
</evidence>
<sequence>MGSMTRRPLALLELPRELLIKIFNHALEPSMIHTCRTLYRLLPDFIVFEQTLLLCAYESDDMLNVDENYKAAKLPGQSETIAVSDREELQMVLAKSHWLRVQHLKWTYVTLSQRLWQTVLIDNPDIQLKPEHIKAIHFVSERLPEDSISVFENFTDATCTAYKGTSYEGVIDMHIKMYDCFIFTTSNPNGGYERGTYSAFARVRYIPDCLMVYEPVVKAYSLTSCLREQFIRQAAIEANPNTADSIILTLGRRNLARSISCDEKLLAAQIWGTLSPSAPDTNDRTLWPWLALNYSCGSPVKYTYEMFRACLRFGMIKCLDGLVEFACHRIEGDGLDALTERCPVEASVVLALERLLEEAEAMRLDPRAEIVKAIGGHSWHLRYICFRNERVYWTSRFQGEPRGSKKTSMPDRASDTAN</sequence>
<dbReference type="AlphaFoldDB" id="A0A0N1HT84"/>
<reference evidence="2 3" key="1">
    <citation type="submission" date="2015-06" db="EMBL/GenBank/DDBJ databases">
        <title>Draft genome of the ant-associated black yeast Phialophora attae CBS 131958.</title>
        <authorList>
            <person name="Moreno L.F."/>
            <person name="Stielow B.J."/>
            <person name="de Hoog S."/>
            <person name="Vicente V.A."/>
            <person name="Weiss V.A."/>
            <person name="de Vries M."/>
            <person name="Cruz L.M."/>
            <person name="Souza E.M."/>
        </authorList>
    </citation>
    <scope>NUCLEOTIDE SEQUENCE [LARGE SCALE GENOMIC DNA]</scope>
    <source>
        <strain evidence="2 3">CBS 131958</strain>
    </source>
</reference>
<dbReference type="GeneID" id="28737790"/>
<proteinExistence type="predicted"/>
<dbReference type="Proteomes" id="UP000038010">
    <property type="component" value="Unassembled WGS sequence"/>
</dbReference>
<evidence type="ECO:0008006" key="4">
    <source>
        <dbReference type="Google" id="ProtNLM"/>
    </source>
</evidence>
<dbReference type="VEuPathDB" id="FungiDB:AB675_5678"/>
<gene>
    <name evidence="2" type="ORF">AB675_5678</name>
</gene>
<evidence type="ECO:0000313" key="2">
    <source>
        <dbReference type="EMBL" id="KPI42127.1"/>
    </source>
</evidence>